<dbReference type="Pfam" id="PF13432">
    <property type="entry name" value="TPR_16"/>
    <property type="match status" value="1"/>
</dbReference>
<evidence type="ECO:0000256" key="5">
    <source>
        <dbReference type="ARBA" id="ARBA00022679"/>
    </source>
</evidence>
<feature type="domain" description="O-GlcNAc transferase C-terminal" evidence="10">
    <location>
        <begin position="536"/>
        <end position="705"/>
    </location>
</feature>
<comment type="pathway">
    <text evidence="1">Protein modification; protein glycosylation.</text>
</comment>
<dbReference type="Pfam" id="PF13414">
    <property type="entry name" value="TPR_11"/>
    <property type="match status" value="1"/>
</dbReference>
<sequence length="722" mass="76837">MATIQDVLTAALAHHQAGRLNEAAAGYRAVLDAVPNHADAAHLLGVAHLQAGQPAEAERWIRAAIQSNRRAPDYHDNLGSALKAQGRLDEAVTAHRQAIRLRPDFAQALYNLGNALDALGRREEAVTAYRQAAARRPGYAKARFNLGNALTALGRRDEADQAFRAAIADDPSFVEAHANRGSLLLSLGKAVESNAASARALALRPDHPTALTNRAAAFLAAGDAAAADGAARRAARACPDLADARLRLGEALHRANRLAEAGDAYSIALALAPDLAEALANLAVVRQTQGLLDDAERGDRRALILRPDLAEVRSNLAYLQLFQPGVTLAGVLAAHRAWDDAHGAPLRAGWPKPTGKRKTPANGAEPPLTVGILSGDFRRHPAGQFAIRAVEALPAHGIRLFLYANQTEADDLTARFRAVAERWTPVAALSDAELAERIRADRPDVLIDLAGHNARGRPGVFARKPAPIQVAWSGYMATTGMAAMDGLIADRHHVPDGAEVHYRERVLRMPDAFIAYDPPDGAPDVTPPPCLSGAPVTFGYFNILTKLNPEVLRAWAAILAQLPDSRLLMKTKALSCPITAALWRDRLTKAGIDVNRVTMIGASTNLEHMGWCASVDVALDPFPFSGSTTTLETLWMGVPVVTLPGETFSSRHSLAFLEVAGVEGCVATDEAAYVDLAVGWATDPTRLAALRNSLRARMAAGPLCDGDRLAGSLAEALKKLAS</sequence>
<evidence type="ECO:0000256" key="8">
    <source>
        <dbReference type="PROSITE-ProRule" id="PRU00339"/>
    </source>
</evidence>
<dbReference type="Pfam" id="PF13844">
    <property type="entry name" value="Glyco_transf_41"/>
    <property type="match status" value="2"/>
</dbReference>
<evidence type="ECO:0000256" key="6">
    <source>
        <dbReference type="ARBA" id="ARBA00022737"/>
    </source>
</evidence>
<protein>
    <recommendedName>
        <fullName evidence="3">protein O-GlcNAc transferase</fullName>
        <ecNumber evidence="3">2.4.1.255</ecNumber>
    </recommendedName>
</protein>
<evidence type="ECO:0000256" key="2">
    <source>
        <dbReference type="ARBA" id="ARBA00005386"/>
    </source>
</evidence>
<dbReference type="RefSeq" id="WP_119831254.1">
    <property type="nucleotide sequence ID" value="NZ_QYUL01000002.1"/>
</dbReference>
<dbReference type="AlphaFoldDB" id="A0A418VVJ0"/>
<proteinExistence type="inferred from homology"/>
<dbReference type="PANTHER" id="PTHR44835">
    <property type="entry name" value="UDP-N-ACETYLGLUCOSAMINE--PEPTIDE N-ACETYLGLUCOSAMINYLTRANSFERASE SPINDLY-RELATED"/>
    <property type="match status" value="1"/>
</dbReference>
<dbReference type="InterPro" id="IPR019734">
    <property type="entry name" value="TPR_rpt"/>
</dbReference>
<dbReference type="InterPro" id="IPR011990">
    <property type="entry name" value="TPR-like_helical_dom_sf"/>
</dbReference>
<evidence type="ECO:0000259" key="10">
    <source>
        <dbReference type="Pfam" id="PF13844"/>
    </source>
</evidence>
<dbReference type="EC" id="2.4.1.255" evidence="3"/>
<comment type="caution">
    <text evidence="11">The sequence shown here is derived from an EMBL/GenBank/DDBJ whole genome shotgun (WGS) entry which is preliminary data.</text>
</comment>
<accession>A0A418VVJ0</accession>
<organism evidence="11 12">
    <name type="scientific">Azospirillum cavernae</name>
    <dbReference type="NCBI Taxonomy" id="2320860"/>
    <lineage>
        <taxon>Bacteria</taxon>
        <taxon>Pseudomonadati</taxon>
        <taxon>Pseudomonadota</taxon>
        <taxon>Alphaproteobacteria</taxon>
        <taxon>Rhodospirillales</taxon>
        <taxon>Azospirillaceae</taxon>
        <taxon>Azospirillum</taxon>
    </lineage>
</organism>
<gene>
    <name evidence="11" type="ORF">D3877_13180</name>
</gene>
<dbReference type="Pfam" id="PF14559">
    <property type="entry name" value="TPR_19"/>
    <property type="match status" value="2"/>
</dbReference>
<name>A0A418VVJ0_9PROT</name>
<dbReference type="Proteomes" id="UP000283458">
    <property type="component" value="Unassembled WGS sequence"/>
</dbReference>
<evidence type="ECO:0000256" key="3">
    <source>
        <dbReference type="ARBA" id="ARBA00011970"/>
    </source>
</evidence>
<reference evidence="11 12" key="1">
    <citation type="submission" date="2018-09" db="EMBL/GenBank/DDBJ databases">
        <authorList>
            <person name="Zhu H."/>
        </authorList>
    </citation>
    <scope>NUCLEOTIDE SEQUENCE [LARGE SCALE GENOMIC DNA]</scope>
    <source>
        <strain evidence="11 12">K2W22B-5</strain>
    </source>
</reference>
<evidence type="ECO:0000256" key="1">
    <source>
        <dbReference type="ARBA" id="ARBA00004922"/>
    </source>
</evidence>
<evidence type="ECO:0000256" key="9">
    <source>
        <dbReference type="SAM" id="MobiDB-lite"/>
    </source>
</evidence>
<evidence type="ECO:0000313" key="12">
    <source>
        <dbReference type="Proteomes" id="UP000283458"/>
    </source>
</evidence>
<keyword evidence="5" id="KW-0808">Transferase</keyword>
<dbReference type="SUPFAM" id="SSF53756">
    <property type="entry name" value="UDP-Glycosyltransferase/glycogen phosphorylase"/>
    <property type="match status" value="1"/>
</dbReference>
<feature type="repeat" description="TPR" evidence="8">
    <location>
        <begin position="106"/>
        <end position="139"/>
    </location>
</feature>
<feature type="region of interest" description="Disordered" evidence="9">
    <location>
        <begin position="345"/>
        <end position="365"/>
    </location>
</feature>
<dbReference type="PROSITE" id="PS50005">
    <property type="entry name" value="TPR"/>
    <property type="match status" value="4"/>
</dbReference>
<keyword evidence="12" id="KW-1185">Reference proteome</keyword>
<dbReference type="OrthoDB" id="146908at2"/>
<feature type="repeat" description="TPR" evidence="8">
    <location>
        <begin position="242"/>
        <end position="275"/>
    </location>
</feature>
<dbReference type="EMBL" id="QYUL01000002">
    <property type="protein sequence ID" value="RJF81165.1"/>
    <property type="molecule type" value="Genomic_DNA"/>
</dbReference>
<dbReference type="InterPro" id="IPR051939">
    <property type="entry name" value="Glycosyltr_41/O-GlcNAc_trsf"/>
</dbReference>
<comment type="similarity">
    <text evidence="2">Belongs to the glycosyltransferase 41 family. O-GlcNAc transferase subfamily.</text>
</comment>
<evidence type="ECO:0000256" key="7">
    <source>
        <dbReference type="ARBA" id="ARBA00022803"/>
    </source>
</evidence>
<dbReference type="PANTHER" id="PTHR44835:SF1">
    <property type="entry name" value="PROTEIN O-GLCNAC TRANSFERASE"/>
    <property type="match status" value="1"/>
</dbReference>
<evidence type="ECO:0000313" key="11">
    <source>
        <dbReference type="EMBL" id="RJF81165.1"/>
    </source>
</evidence>
<feature type="repeat" description="TPR" evidence="8">
    <location>
        <begin position="72"/>
        <end position="105"/>
    </location>
</feature>
<evidence type="ECO:0000256" key="4">
    <source>
        <dbReference type="ARBA" id="ARBA00022676"/>
    </source>
</evidence>
<dbReference type="Gene3D" id="3.40.50.11380">
    <property type="match status" value="1"/>
</dbReference>
<feature type="domain" description="O-GlcNAc transferase C-terminal" evidence="10">
    <location>
        <begin position="367"/>
        <end position="515"/>
    </location>
</feature>
<dbReference type="Gene3D" id="1.25.40.10">
    <property type="entry name" value="Tetratricopeptide repeat domain"/>
    <property type="match status" value="5"/>
</dbReference>
<dbReference type="Gene3D" id="3.40.50.2000">
    <property type="entry name" value="Glycogen Phosphorylase B"/>
    <property type="match status" value="1"/>
</dbReference>
<keyword evidence="6" id="KW-0677">Repeat</keyword>
<dbReference type="SMART" id="SM00028">
    <property type="entry name" value="TPR"/>
    <property type="match status" value="9"/>
</dbReference>
<dbReference type="InterPro" id="IPR029489">
    <property type="entry name" value="OGT/SEC/SPY_C"/>
</dbReference>
<dbReference type="SUPFAM" id="SSF48452">
    <property type="entry name" value="TPR-like"/>
    <property type="match status" value="2"/>
</dbReference>
<dbReference type="GO" id="GO:0097363">
    <property type="term" value="F:protein O-acetylglucosaminyltransferase activity"/>
    <property type="evidence" value="ECO:0007669"/>
    <property type="project" value="UniProtKB-EC"/>
</dbReference>
<keyword evidence="4" id="KW-0328">Glycosyltransferase</keyword>
<feature type="repeat" description="TPR" evidence="8">
    <location>
        <begin position="140"/>
        <end position="173"/>
    </location>
</feature>
<keyword evidence="7 8" id="KW-0802">TPR repeat</keyword>